<dbReference type="GO" id="GO:0043171">
    <property type="term" value="P:peptide catabolic process"/>
    <property type="evidence" value="ECO:0007669"/>
    <property type="project" value="TreeGrafter"/>
</dbReference>
<proteinExistence type="inferred from homology"/>
<dbReference type="PANTHER" id="PTHR43690">
    <property type="entry name" value="NARDILYSIN"/>
    <property type="match status" value="1"/>
</dbReference>
<dbReference type="Pfam" id="PF00675">
    <property type="entry name" value="Peptidase_M16"/>
    <property type="match status" value="1"/>
</dbReference>
<feature type="domain" description="Coenzyme PQQ synthesis protein F-like C-terminal lobe" evidence="11">
    <location>
        <begin position="864"/>
        <end position="963"/>
    </location>
</feature>
<evidence type="ECO:0000256" key="1">
    <source>
        <dbReference type="ARBA" id="ARBA00007261"/>
    </source>
</evidence>
<dbReference type="FunFam" id="3.30.830.10:FF:000003">
    <property type="entry name" value="Insulin-degrading enzyme"/>
    <property type="match status" value="1"/>
</dbReference>
<dbReference type="GO" id="GO:0005829">
    <property type="term" value="C:cytosol"/>
    <property type="evidence" value="ECO:0007669"/>
    <property type="project" value="TreeGrafter"/>
</dbReference>
<evidence type="ECO:0000256" key="7">
    <source>
        <dbReference type="SAM" id="MobiDB-lite"/>
    </source>
</evidence>
<keyword evidence="2" id="KW-0645">Protease</keyword>
<evidence type="ECO:0000313" key="12">
    <source>
        <dbReference type="EMBL" id="POW04757.1"/>
    </source>
</evidence>
<evidence type="ECO:0000256" key="4">
    <source>
        <dbReference type="ARBA" id="ARBA00022801"/>
    </source>
</evidence>
<reference evidence="13" key="2">
    <citation type="journal article" date="2018" name="BMC Genomics">
        <title>Genomic insights into host adaptation between the wheat stripe rust pathogen (Puccinia striiformis f. sp. tritici) and the barley stripe rust pathogen (Puccinia striiformis f. sp. hordei).</title>
        <authorList>
            <person name="Xia C."/>
            <person name="Wang M."/>
            <person name="Yin C."/>
            <person name="Cornejo O.E."/>
            <person name="Hulbert S.H."/>
            <person name="Chen X."/>
        </authorList>
    </citation>
    <scope>NUCLEOTIDE SEQUENCE [LARGE SCALE GENOMIC DNA]</scope>
    <source>
        <strain evidence="13">93TX-2</strain>
    </source>
</reference>
<feature type="domain" description="Peptidase M16 C-terminal" evidence="9">
    <location>
        <begin position="288"/>
        <end position="463"/>
    </location>
</feature>
<comment type="similarity">
    <text evidence="1">Belongs to the peptidase M16 family.</text>
</comment>
<evidence type="ECO:0008006" key="14">
    <source>
        <dbReference type="Google" id="ProtNLM"/>
    </source>
</evidence>
<dbReference type="InterPro" id="IPR011765">
    <property type="entry name" value="Pept_M16_N"/>
</dbReference>
<comment type="caution">
    <text evidence="12">The sequence shown here is derived from an EMBL/GenBank/DDBJ whole genome shotgun (WGS) entry which is preliminary data.</text>
</comment>
<dbReference type="FunFam" id="3.30.830.10:FF:000005">
    <property type="entry name" value="nardilysin isoform X1"/>
    <property type="match status" value="1"/>
</dbReference>
<evidence type="ECO:0000259" key="8">
    <source>
        <dbReference type="Pfam" id="PF00675"/>
    </source>
</evidence>
<dbReference type="InterPro" id="IPR032632">
    <property type="entry name" value="Peptidase_M16_M"/>
</dbReference>
<dbReference type="SUPFAM" id="SSF63411">
    <property type="entry name" value="LuxS/MPP-like metallohydrolase"/>
    <property type="match status" value="4"/>
</dbReference>
<dbReference type="InterPro" id="IPR050626">
    <property type="entry name" value="Peptidase_M16"/>
</dbReference>
<dbReference type="Proteomes" id="UP000238274">
    <property type="component" value="Unassembled WGS sequence"/>
</dbReference>
<dbReference type="VEuPathDB" id="FungiDB:PSTT_05932"/>
<dbReference type="Gene3D" id="3.30.830.10">
    <property type="entry name" value="Metalloenzyme, LuxS/M16 peptidase-like"/>
    <property type="match status" value="4"/>
</dbReference>
<dbReference type="GO" id="GO:0051603">
    <property type="term" value="P:proteolysis involved in protein catabolic process"/>
    <property type="evidence" value="ECO:0007669"/>
    <property type="project" value="TreeGrafter"/>
</dbReference>
<gene>
    <name evidence="12" type="ORF">PSHT_11087</name>
</gene>
<dbReference type="AlphaFoldDB" id="A0A2S4V5J0"/>
<feature type="domain" description="Peptidase M16 N-terminal" evidence="8">
    <location>
        <begin position="125"/>
        <end position="261"/>
    </location>
</feature>
<evidence type="ECO:0000256" key="2">
    <source>
        <dbReference type="ARBA" id="ARBA00022670"/>
    </source>
</evidence>
<feature type="region of interest" description="Disordered" evidence="7">
    <location>
        <begin position="1165"/>
        <end position="1187"/>
    </location>
</feature>
<dbReference type="Pfam" id="PF22456">
    <property type="entry name" value="PqqF-like_C_4"/>
    <property type="match status" value="1"/>
</dbReference>
<evidence type="ECO:0000259" key="10">
    <source>
        <dbReference type="Pfam" id="PF16187"/>
    </source>
</evidence>
<evidence type="ECO:0000259" key="11">
    <source>
        <dbReference type="Pfam" id="PF22456"/>
    </source>
</evidence>
<keyword evidence="3" id="KW-0479">Metal-binding</keyword>
<dbReference type="InterPro" id="IPR007863">
    <property type="entry name" value="Peptidase_M16_C"/>
</dbReference>
<protein>
    <recommendedName>
        <fullName evidence="14">Insulysin</fullName>
    </recommendedName>
</protein>
<dbReference type="InterPro" id="IPR054734">
    <property type="entry name" value="PqqF-like_C_4"/>
</dbReference>
<reference evidence="13" key="3">
    <citation type="journal article" date="2018" name="Mol. Plant Microbe Interact.">
        <title>Genome sequence resources for the wheat stripe rust pathogen (Puccinia striiformis f. sp. tritici) and the barley stripe rust pathogen (Puccinia striiformis f. sp. hordei).</title>
        <authorList>
            <person name="Xia C."/>
            <person name="Wang M."/>
            <person name="Yin C."/>
            <person name="Cornejo O.E."/>
            <person name="Hulbert S.H."/>
            <person name="Chen X."/>
        </authorList>
    </citation>
    <scope>NUCLEOTIDE SEQUENCE [LARGE SCALE GENOMIC DNA]</scope>
    <source>
        <strain evidence="13">93TX-2</strain>
    </source>
</reference>
<dbReference type="InterPro" id="IPR011249">
    <property type="entry name" value="Metalloenz_LuxS/M16"/>
</dbReference>
<dbReference type="GO" id="GO:0004222">
    <property type="term" value="F:metalloendopeptidase activity"/>
    <property type="evidence" value="ECO:0007669"/>
    <property type="project" value="TreeGrafter"/>
</dbReference>
<evidence type="ECO:0000259" key="9">
    <source>
        <dbReference type="Pfam" id="PF05193"/>
    </source>
</evidence>
<name>A0A2S4V5J0_9BASI</name>
<keyword evidence="13" id="KW-1185">Reference proteome</keyword>
<dbReference type="OrthoDB" id="952271at2759"/>
<dbReference type="VEuPathDB" id="FungiDB:PSHT_11087"/>
<feature type="domain" description="Peptidase M16 middle/third" evidence="10">
    <location>
        <begin position="472"/>
        <end position="757"/>
    </location>
</feature>
<dbReference type="Pfam" id="PF16187">
    <property type="entry name" value="Peptidase_M16_M"/>
    <property type="match status" value="1"/>
</dbReference>
<evidence type="ECO:0000256" key="5">
    <source>
        <dbReference type="ARBA" id="ARBA00022833"/>
    </source>
</evidence>
<sequence length="1187" mass="134688">MNPDQGIPRSKGRMRTIIQRTRSRRNTQLLRNFNIPRTIITTSTSTKPHPQPHPHLINLKRPYSIPTMIEKLSLNLNQAPLEDGFIEVPAEGDLPGYALYDRPIITSASDTRTYRIIRLKNDLQVILIHDPKTDKAAAAMDVNVGHLSDPENLQGLAHFCEHLLFLGNSKYPSENEYSEYLSKNSGHSNAFTGMDNTVYYFDIHPSALTGGLDRFSQFFISPTFTESCTDREIKAVDSENSKNLQNDQWRLFQLDKSTSDPNHHFWRFGTGNLKTLVEKPKKLGLDIRQELLSFYHKHYSSNVMNLAVLGKEPIEDLTKLVLDKFSLVPNRNVKPDRFDGSPYSSKQLSKLIFTKMVKDTHHLEITFPMPDQAPFYDTQPLGFISHHIGHEGPGSIMSYLKKMGWVNSLSAGASGGVTGFDLFKISLDLTADGLDNYKQVVQIIFAYLNLLKSTPPQEWAFKEQALLSEIRFRFKSASPPSSYVTSLASWLRRPSPPNKVISSIYLSDQFNPKLIQEHLELLKPENSRILIGTQHALPGINYDCKEEWYGTEYTIQDLPASFLETSSLPIDALALPPPNSFISTNFHVDKPDNHLTLSPSRRPACLTDDQFGRVWHKKDDRWWLPRASVILMLRNPITNSSCLNSLKTYFISRLLKDSLNEQLYEAEIAGLGYAVGSSWDGLVFNVDGYNEKLHHLMDTILKELKNLKVDKQRFEILKVEAERAWKNFILESPYSHASYWMGSIVTEIHYSYEEKLELLTDLKPQDIVEFLPKVLERGFVESLIHGNMTIEEAKQISNLPREIFGLKTVKPEELKPVLPRLIPSGSNLVYQRPLTDPSNVNSAVDYYLGLGDMADDLIRTKLMLIGQLIQESCFNRLRTNEQLGYLVRSYTAMSPGQCALKIIVQSERDPQFVESRIEHFLHWFLENKLRAIPDDEFEEMKTSLINKALEDFKNMSDETSHYWMHIKAGYYGFEQRFKDVEIIKKITKESMIEFYEQKIDPSSPNRSKCSTHVVSLHVPVPTEVLSLISSGSPSLKVEGTIVDNNASIEGSSLPVISEGSSAGNNSVEIKTELQILQPTPEDLVFLQSKPDKPSIIKYLQAKKLQSASIDPSMIDAIIKSIEDSLHLIDQQIIETRQSIKINPNPIVFNDIQALKDRLVVGSGATPVEDWKTGPSTDTIDLTPPPKL</sequence>
<keyword evidence="5" id="KW-0862">Zinc</keyword>
<dbReference type="FunFam" id="3.30.830.10:FF:000004">
    <property type="entry name" value="Putative insulin-degrading enzyme"/>
    <property type="match status" value="1"/>
</dbReference>
<dbReference type="PANTHER" id="PTHR43690:SF18">
    <property type="entry name" value="INSULIN-DEGRADING ENZYME-RELATED"/>
    <property type="match status" value="1"/>
</dbReference>
<accession>A0A2S4V5J0</accession>
<dbReference type="EMBL" id="PKSM01000180">
    <property type="protein sequence ID" value="POW04757.1"/>
    <property type="molecule type" value="Genomic_DNA"/>
</dbReference>
<dbReference type="GO" id="GO:0046872">
    <property type="term" value="F:metal ion binding"/>
    <property type="evidence" value="ECO:0007669"/>
    <property type="project" value="UniProtKB-KW"/>
</dbReference>
<evidence type="ECO:0000256" key="3">
    <source>
        <dbReference type="ARBA" id="ARBA00022723"/>
    </source>
</evidence>
<evidence type="ECO:0000313" key="13">
    <source>
        <dbReference type="Proteomes" id="UP000238274"/>
    </source>
</evidence>
<keyword evidence="4" id="KW-0378">Hydrolase</keyword>
<evidence type="ECO:0000256" key="6">
    <source>
        <dbReference type="ARBA" id="ARBA00023049"/>
    </source>
</evidence>
<keyword evidence="6" id="KW-0482">Metalloprotease</keyword>
<reference evidence="12 13" key="1">
    <citation type="submission" date="2017-12" db="EMBL/GenBank/DDBJ databases">
        <title>Gene loss provides genomic basis for host adaptation in cereal stripe rust fungi.</title>
        <authorList>
            <person name="Xia C."/>
        </authorList>
    </citation>
    <scope>NUCLEOTIDE SEQUENCE [LARGE SCALE GENOMIC DNA]</scope>
    <source>
        <strain evidence="12 13">93TX-2</strain>
    </source>
</reference>
<dbReference type="Pfam" id="PF05193">
    <property type="entry name" value="Peptidase_M16_C"/>
    <property type="match status" value="1"/>
</dbReference>
<dbReference type="GO" id="GO:0005739">
    <property type="term" value="C:mitochondrion"/>
    <property type="evidence" value="ECO:0007669"/>
    <property type="project" value="TreeGrafter"/>
</dbReference>
<organism evidence="12 13">
    <name type="scientific">Puccinia striiformis</name>
    <dbReference type="NCBI Taxonomy" id="27350"/>
    <lineage>
        <taxon>Eukaryota</taxon>
        <taxon>Fungi</taxon>
        <taxon>Dikarya</taxon>
        <taxon>Basidiomycota</taxon>
        <taxon>Pucciniomycotina</taxon>
        <taxon>Pucciniomycetes</taxon>
        <taxon>Pucciniales</taxon>
        <taxon>Pucciniaceae</taxon>
        <taxon>Puccinia</taxon>
    </lineage>
</organism>